<evidence type="ECO:0000256" key="4">
    <source>
        <dbReference type="ARBA" id="ARBA00022729"/>
    </source>
</evidence>
<protein>
    <submittedName>
        <fullName evidence="7">Avh153a1</fullName>
    </submittedName>
</protein>
<evidence type="ECO:0000256" key="5">
    <source>
        <dbReference type="SAM" id="SignalP"/>
    </source>
</evidence>
<dbReference type="InterPro" id="IPR031825">
    <property type="entry name" value="RXLR"/>
</dbReference>
<gene>
    <name evidence="7" type="primary">Avh</name>
</gene>
<dbReference type="VEuPathDB" id="FungiDB:PHYSODRAFT_286232"/>
<evidence type="ECO:0000256" key="2">
    <source>
        <dbReference type="ARBA" id="ARBA00010400"/>
    </source>
</evidence>
<keyword evidence="3" id="KW-0964">Secreted</keyword>
<dbReference type="EMBL" id="JN253955">
    <property type="protein sequence ID" value="AEK80768.1"/>
    <property type="molecule type" value="Genomic_DNA"/>
</dbReference>
<accession>G1FRN0</accession>
<dbReference type="Gene3D" id="4.10.1330.10">
    <property type="entry name" value="non globular Virulence effector SptP domain"/>
    <property type="match status" value="1"/>
</dbReference>
<keyword evidence="4 5" id="KW-0732">Signal</keyword>
<proteinExistence type="inferred from homology"/>
<comment type="subcellular location">
    <subcellularLocation>
        <location evidence="1">Secreted</location>
    </subcellularLocation>
</comment>
<feature type="signal peptide" evidence="5">
    <location>
        <begin position="1"/>
        <end position="23"/>
    </location>
</feature>
<organism evidence="7">
    <name type="scientific">Phytophthora sojae</name>
    <name type="common">Soybean stem and root rot agent</name>
    <name type="synonym">Phytophthora megasperma f. sp. glycines</name>
    <dbReference type="NCBI Taxonomy" id="67593"/>
    <lineage>
        <taxon>Eukaryota</taxon>
        <taxon>Sar</taxon>
        <taxon>Stramenopiles</taxon>
        <taxon>Oomycota</taxon>
        <taxon>Peronosporomycetes</taxon>
        <taxon>Peronosporales</taxon>
        <taxon>Peronosporaceae</taxon>
        <taxon>Phytophthora</taxon>
    </lineage>
</organism>
<evidence type="ECO:0000313" key="7">
    <source>
        <dbReference type="EMBL" id="AEK80768.1"/>
    </source>
</evidence>
<evidence type="ECO:0000256" key="3">
    <source>
        <dbReference type="ARBA" id="ARBA00022525"/>
    </source>
</evidence>
<evidence type="ECO:0000256" key="1">
    <source>
        <dbReference type="ARBA" id="ARBA00004613"/>
    </source>
</evidence>
<evidence type="ECO:0000313" key="6">
    <source>
        <dbReference type="EMBL" id="AEK80767.1"/>
    </source>
</evidence>
<name>G1FRN0_PHYSO</name>
<sequence>MRPESIVLLAAAALLVCADGASAKSVAVDFPVTIHDSQDAIPTKRLLRSSEDSEERVGFDTLTGLAKAGASKVTGTTVLDTWLFHNVNGVQVLAKLQLGDDIAAALTSSKLKTLRKYIAMYNNKHTNTPTSLIETLTAHYGDDVVAKALAVAQKQPNTEALATQLRKNQMAIWMRKDRTGVDIFKLLSSGDDGYFTLTNLEILDDYIKLFNREKSAHETLLATLTTGIGSERRLAELLVVAKANPTTREKALELQSALFDKWLARKLRPETILRGLKLDDNVENALTNRNLQTLINYISVFNKNNPTSEATLIGTLIAHYGDDVVATALLSVKKVAGTKDMATVLQIQQLGRWFKSGKSVDDVYALLKFPDDLYEVIASRKLEALDDYVKLFNREKSADESVIKAMAAAFGGEDEVAKALETARRYPALNAKATELQNAQFAQWEKEGLKSEGILAKVFKIGETEAGTGVEESIVKRYTMF</sequence>
<dbReference type="EMBL" id="JN253954">
    <property type="protein sequence ID" value="AEK80767.1"/>
    <property type="molecule type" value="Genomic_DNA"/>
</dbReference>
<dbReference type="Pfam" id="PF16810">
    <property type="entry name" value="RXLR"/>
    <property type="match status" value="1"/>
</dbReference>
<comment type="similarity">
    <text evidence="2">Belongs to the RxLR effector family.</text>
</comment>
<reference evidence="7" key="1">
    <citation type="journal article" date="2011" name="Plant Cell">
        <title>Transcriptional programming and functional interactions within the Phytophthora sojae RXLR effector repertoire.</title>
        <authorList>
            <person name="Wang Q."/>
            <person name="Han C."/>
            <person name="Ferreira A.O."/>
            <person name="Yu X."/>
            <person name="Ye W."/>
            <person name="Tripathy S."/>
            <person name="Kale S.D."/>
            <person name="Gu B."/>
            <person name="Sheng Y."/>
            <person name="Sui Y."/>
            <person name="Wang X."/>
            <person name="Zhang Z."/>
            <person name="Cheng B."/>
            <person name="Dong S."/>
            <person name="Shan W."/>
            <person name="Zheng X."/>
            <person name="Dou D."/>
            <person name="Tyler B.M."/>
            <person name="Wang Y."/>
        </authorList>
    </citation>
    <scope>NUCLEOTIDE SEQUENCE</scope>
    <source>
        <strain evidence="6">P7074</strain>
        <strain evidence="7">P7076</strain>
    </source>
</reference>
<feature type="chain" id="PRO_5007659767" evidence="5">
    <location>
        <begin position="24"/>
        <end position="481"/>
    </location>
</feature>
<dbReference type="InterPro" id="IPR044899">
    <property type="entry name" value="SptP_N_sf"/>
</dbReference>
<dbReference type="AlphaFoldDB" id="G1FRN0"/>